<dbReference type="GO" id="GO:0005524">
    <property type="term" value="F:ATP binding"/>
    <property type="evidence" value="ECO:0007669"/>
    <property type="project" value="UniProtKB-KW"/>
</dbReference>
<feature type="domain" description="ABC transporter" evidence="5">
    <location>
        <begin position="2"/>
        <end position="243"/>
    </location>
</feature>
<proteinExistence type="inferred from homology"/>
<dbReference type="GO" id="GO:0016887">
    <property type="term" value="F:ATP hydrolysis activity"/>
    <property type="evidence" value="ECO:0007669"/>
    <property type="project" value="InterPro"/>
</dbReference>
<evidence type="ECO:0000256" key="1">
    <source>
        <dbReference type="ARBA" id="ARBA00005417"/>
    </source>
</evidence>
<gene>
    <name evidence="6" type="primary">tagH</name>
    <name evidence="6" type="ORF">ERS008530_00891</name>
</gene>
<evidence type="ECO:0000256" key="2">
    <source>
        <dbReference type="ARBA" id="ARBA00022448"/>
    </source>
</evidence>
<dbReference type="SUPFAM" id="SSF52540">
    <property type="entry name" value="P-loop containing nucleoside triphosphate hydrolases"/>
    <property type="match status" value="1"/>
</dbReference>
<name>A0A0T9LWG6_YERIN</name>
<dbReference type="PANTHER" id="PTHR46743">
    <property type="entry name" value="TEICHOIC ACIDS EXPORT ATP-BINDING PROTEIN TAGH"/>
    <property type="match status" value="1"/>
</dbReference>
<dbReference type="InterPro" id="IPR027417">
    <property type="entry name" value="P-loop_NTPase"/>
</dbReference>
<dbReference type="GO" id="GO:0140359">
    <property type="term" value="F:ABC-type transporter activity"/>
    <property type="evidence" value="ECO:0007669"/>
    <property type="project" value="InterPro"/>
</dbReference>
<dbReference type="InterPro" id="IPR003593">
    <property type="entry name" value="AAA+_ATPase"/>
</dbReference>
<dbReference type="PROSITE" id="PS50893">
    <property type="entry name" value="ABC_TRANSPORTER_2"/>
    <property type="match status" value="1"/>
</dbReference>
<accession>A0A0T9LWG6</accession>
<evidence type="ECO:0000313" key="6">
    <source>
        <dbReference type="EMBL" id="CNF31532.1"/>
    </source>
</evidence>
<keyword evidence="2" id="KW-0813">Transport</keyword>
<evidence type="ECO:0000259" key="5">
    <source>
        <dbReference type="PROSITE" id="PS50893"/>
    </source>
</evidence>
<keyword evidence="6" id="KW-0378">Hydrolase</keyword>
<dbReference type="InterPro" id="IPR003439">
    <property type="entry name" value="ABC_transporter-like_ATP-bd"/>
</dbReference>
<dbReference type="Pfam" id="PF00005">
    <property type="entry name" value="ABC_tran"/>
    <property type="match status" value="1"/>
</dbReference>
<dbReference type="Gene3D" id="3.40.50.300">
    <property type="entry name" value="P-loop containing nucleotide triphosphate hydrolases"/>
    <property type="match status" value="1"/>
</dbReference>
<dbReference type="SMART" id="SM00382">
    <property type="entry name" value="AAA"/>
    <property type="match status" value="1"/>
</dbReference>
<dbReference type="EC" id="3.6.3.40" evidence="6"/>
<dbReference type="PANTHER" id="PTHR46743:SF2">
    <property type="entry name" value="TEICHOIC ACIDS EXPORT ATP-BINDING PROTEIN TAGH"/>
    <property type="match status" value="1"/>
</dbReference>
<dbReference type="RefSeq" id="WP_050072896.1">
    <property type="nucleotide sequence ID" value="NZ_CPZJ01000003.1"/>
</dbReference>
<organism evidence="6 7">
    <name type="scientific">Yersinia intermedia</name>
    <dbReference type="NCBI Taxonomy" id="631"/>
    <lineage>
        <taxon>Bacteria</taxon>
        <taxon>Pseudomonadati</taxon>
        <taxon>Pseudomonadota</taxon>
        <taxon>Gammaproteobacteria</taxon>
        <taxon>Enterobacterales</taxon>
        <taxon>Yersiniaceae</taxon>
        <taxon>Yersinia</taxon>
    </lineage>
</organism>
<evidence type="ECO:0000256" key="4">
    <source>
        <dbReference type="ARBA" id="ARBA00022840"/>
    </source>
</evidence>
<comment type="similarity">
    <text evidence="1">Belongs to the ABC transporter superfamily.</text>
</comment>
<dbReference type="CDD" id="cd03220">
    <property type="entry name" value="ABC_KpsT_Wzt"/>
    <property type="match status" value="1"/>
</dbReference>
<dbReference type="InterPro" id="IPR050683">
    <property type="entry name" value="Bact_Polysacc_Export_ATP-bd"/>
</dbReference>
<keyword evidence="3" id="KW-0547">Nucleotide-binding</keyword>
<evidence type="ECO:0000256" key="3">
    <source>
        <dbReference type="ARBA" id="ARBA00022741"/>
    </source>
</evidence>
<protein>
    <submittedName>
        <fullName evidence="6">Lipopolysaccharide transport system ATP-binding protein</fullName>
        <ecNumber evidence="6">3.6.3.40</ecNumber>
    </submittedName>
</protein>
<dbReference type="AlphaFoldDB" id="A0A0T9LWG6"/>
<dbReference type="Proteomes" id="UP000038750">
    <property type="component" value="Unassembled WGS sequence"/>
</dbReference>
<reference evidence="6 7" key="1">
    <citation type="submission" date="2015-03" db="EMBL/GenBank/DDBJ databases">
        <authorList>
            <person name="Murphy D."/>
        </authorList>
    </citation>
    <scope>NUCLEOTIDE SEQUENCE [LARGE SCALE GENOMIC DNA]</scope>
    <source>
        <strain evidence="6 7">BR165/97</strain>
    </source>
</reference>
<dbReference type="InterPro" id="IPR015860">
    <property type="entry name" value="ABC_transpr_TagH-like"/>
</dbReference>
<sequence length="243" mass="26734">MIRFESVSKSYISDKKRNDSFKDIFSFSKNRGANVTDSTFLAVDDVSFSVEKGSSIGILGRNGAGKSTILKLLTRIILPSQGRVVVNGNISCLLEVGAGFHQDLSGYENILLSGAILGMKRKEIINKIEEIIDFSEINDFISSPVKHYSSGMYLRLAFSIGVHLDSDILVIDEALAVGDSLFQDKCLKKIKGIKKEGKTIVFVSHDAEQVRAVCDQCIVMAKGKILYIGKTDKAIKEYKLSIL</sequence>
<dbReference type="GO" id="GO:0016020">
    <property type="term" value="C:membrane"/>
    <property type="evidence" value="ECO:0007669"/>
    <property type="project" value="InterPro"/>
</dbReference>
<dbReference type="OrthoDB" id="9778870at2"/>
<evidence type="ECO:0000313" key="7">
    <source>
        <dbReference type="Proteomes" id="UP000038750"/>
    </source>
</evidence>
<keyword evidence="4 6" id="KW-0067">ATP-binding</keyword>
<dbReference type="EMBL" id="CPZJ01000003">
    <property type="protein sequence ID" value="CNF31532.1"/>
    <property type="molecule type" value="Genomic_DNA"/>
</dbReference>